<dbReference type="Proteomes" id="UP000543804">
    <property type="component" value="Unassembled WGS sequence"/>
</dbReference>
<keyword evidence="2" id="KW-1185">Reference proteome</keyword>
<reference evidence="1 2" key="1">
    <citation type="submission" date="2020-04" db="EMBL/GenBank/DDBJ databases">
        <authorList>
            <person name="Hitch T.C.A."/>
            <person name="Wylensek D."/>
            <person name="Clavel T."/>
        </authorList>
    </citation>
    <scope>NUCLEOTIDE SEQUENCE [LARGE SCALE GENOMIC DNA]</scope>
    <source>
        <strain evidence="1 2">PG-130-P53-12</strain>
    </source>
</reference>
<dbReference type="RefSeq" id="WP_019541675.1">
    <property type="nucleotide sequence ID" value="NZ_JABAFA010000015.1"/>
</dbReference>
<organism evidence="1 2">
    <name type="scientific">Selenomonas bovis</name>
    <dbReference type="NCBI Taxonomy" id="416586"/>
    <lineage>
        <taxon>Bacteria</taxon>
        <taxon>Bacillati</taxon>
        <taxon>Bacillota</taxon>
        <taxon>Negativicutes</taxon>
        <taxon>Selenomonadales</taxon>
        <taxon>Selenomonadaceae</taxon>
        <taxon>Selenomonas</taxon>
    </lineage>
</organism>
<proteinExistence type="predicted"/>
<evidence type="ECO:0000313" key="2">
    <source>
        <dbReference type="Proteomes" id="UP000543804"/>
    </source>
</evidence>
<comment type="caution">
    <text evidence="1">The sequence shown here is derived from an EMBL/GenBank/DDBJ whole genome shotgun (WGS) entry which is preliminary data.</text>
</comment>
<name>A0A848BCJ7_9FIRM</name>
<accession>A0A848BCJ7</accession>
<gene>
    <name evidence="1" type="ORF">HF878_05615</name>
</gene>
<sequence>MPKVTREDIPNWFQKKTGFDVDIEELKKAAELDRIACADEPMKLMRDLWGITPRDLEHLLGAPARTVEQWFYAKPSRPASWVVRLIVEKCAALHEGRRSLPR</sequence>
<dbReference type="AlphaFoldDB" id="A0A848BCJ7"/>
<protein>
    <submittedName>
        <fullName evidence="1">Uncharacterized protein</fullName>
    </submittedName>
</protein>
<dbReference type="EMBL" id="JABAFA010000015">
    <property type="protein sequence ID" value="NMD98957.1"/>
    <property type="molecule type" value="Genomic_DNA"/>
</dbReference>
<evidence type="ECO:0000313" key="1">
    <source>
        <dbReference type="EMBL" id="NMD98957.1"/>
    </source>
</evidence>